<dbReference type="InterPro" id="IPR000182">
    <property type="entry name" value="GNAT_dom"/>
</dbReference>
<protein>
    <recommendedName>
        <fullName evidence="3">N-acetyltransferase domain-containing protein</fullName>
    </recommendedName>
</protein>
<evidence type="ECO:0000256" key="2">
    <source>
        <dbReference type="ARBA" id="ARBA00023315"/>
    </source>
</evidence>
<keyword evidence="2" id="KW-0012">Acyltransferase</keyword>
<sequence>MIITRIDGATAVGTTSAVVELFVAYRHFYGRLDTDEDARTFLRRRVQTQDSFVWAALAGDDVAGFVQVYPAHTSLDLGTVWWLNDLFVAPAARSLGAGRALVQHVIDEAATHGVSEVRLETQPENATARALYERLGFTVDGPSAPVAEHDDEAFLTYVHRVVR</sequence>
<evidence type="ECO:0000313" key="4">
    <source>
        <dbReference type="EMBL" id="GEL98199.1"/>
    </source>
</evidence>
<dbReference type="Proteomes" id="UP000321049">
    <property type="component" value="Unassembled WGS sequence"/>
</dbReference>
<accession>A0A511JJY5</accession>
<keyword evidence="1" id="KW-0808">Transferase</keyword>
<dbReference type="RefSeq" id="WP_222595441.1">
    <property type="nucleotide sequence ID" value="NZ_BJWH01000007.1"/>
</dbReference>
<evidence type="ECO:0000313" key="5">
    <source>
        <dbReference type="Proteomes" id="UP000321049"/>
    </source>
</evidence>
<dbReference type="Pfam" id="PF00583">
    <property type="entry name" value="Acetyltransf_1"/>
    <property type="match status" value="1"/>
</dbReference>
<evidence type="ECO:0000259" key="3">
    <source>
        <dbReference type="PROSITE" id="PS51186"/>
    </source>
</evidence>
<keyword evidence="5" id="KW-1185">Reference proteome</keyword>
<dbReference type="Gene3D" id="3.40.630.30">
    <property type="match status" value="1"/>
</dbReference>
<dbReference type="CDD" id="cd04301">
    <property type="entry name" value="NAT_SF"/>
    <property type="match status" value="1"/>
</dbReference>
<organism evidence="4 5">
    <name type="scientific">Cellulomonas terrae</name>
    <dbReference type="NCBI Taxonomy" id="311234"/>
    <lineage>
        <taxon>Bacteria</taxon>
        <taxon>Bacillati</taxon>
        <taxon>Actinomycetota</taxon>
        <taxon>Actinomycetes</taxon>
        <taxon>Micrococcales</taxon>
        <taxon>Cellulomonadaceae</taxon>
        <taxon>Cellulomonas</taxon>
    </lineage>
</organism>
<dbReference type="PANTHER" id="PTHR43877">
    <property type="entry name" value="AMINOALKYLPHOSPHONATE N-ACETYLTRANSFERASE-RELATED-RELATED"/>
    <property type="match status" value="1"/>
</dbReference>
<dbReference type="SUPFAM" id="SSF55729">
    <property type="entry name" value="Acyl-CoA N-acyltransferases (Nat)"/>
    <property type="match status" value="1"/>
</dbReference>
<name>A0A511JJY5_9CELL</name>
<gene>
    <name evidence="4" type="ORF">CTE05_17460</name>
</gene>
<dbReference type="PROSITE" id="PS51186">
    <property type="entry name" value="GNAT"/>
    <property type="match status" value="1"/>
</dbReference>
<dbReference type="EMBL" id="BJWH01000007">
    <property type="protein sequence ID" value="GEL98199.1"/>
    <property type="molecule type" value="Genomic_DNA"/>
</dbReference>
<reference evidence="4 5" key="1">
    <citation type="submission" date="2019-07" db="EMBL/GenBank/DDBJ databases">
        <title>Whole genome shotgun sequence of Cellulomonas terrae NBRC 100819.</title>
        <authorList>
            <person name="Hosoyama A."/>
            <person name="Uohara A."/>
            <person name="Ohji S."/>
            <person name="Ichikawa N."/>
        </authorList>
    </citation>
    <scope>NUCLEOTIDE SEQUENCE [LARGE SCALE GENOMIC DNA]</scope>
    <source>
        <strain evidence="4 5">NBRC 100819</strain>
    </source>
</reference>
<dbReference type="PANTHER" id="PTHR43877:SF2">
    <property type="entry name" value="AMINOALKYLPHOSPHONATE N-ACETYLTRANSFERASE-RELATED"/>
    <property type="match status" value="1"/>
</dbReference>
<dbReference type="AlphaFoldDB" id="A0A511JJY5"/>
<proteinExistence type="predicted"/>
<dbReference type="InterPro" id="IPR016181">
    <property type="entry name" value="Acyl_CoA_acyltransferase"/>
</dbReference>
<feature type="domain" description="N-acetyltransferase" evidence="3">
    <location>
        <begin position="16"/>
        <end position="158"/>
    </location>
</feature>
<evidence type="ECO:0000256" key="1">
    <source>
        <dbReference type="ARBA" id="ARBA00022679"/>
    </source>
</evidence>
<dbReference type="GO" id="GO:0016747">
    <property type="term" value="F:acyltransferase activity, transferring groups other than amino-acyl groups"/>
    <property type="evidence" value="ECO:0007669"/>
    <property type="project" value="InterPro"/>
</dbReference>
<dbReference type="InterPro" id="IPR050832">
    <property type="entry name" value="Bact_Acetyltransf"/>
</dbReference>
<comment type="caution">
    <text evidence="4">The sequence shown here is derived from an EMBL/GenBank/DDBJ whole genome shotgun (WGS) entry which is preliminary data.</text>
</comment>